<protein>
    <recommendedName>
        <fullName evidence="5">ABC-2 family transporter protein</fullName>
    </recommendedName>
</protein>
<accession>A0A7Y9YEP6</accession>
<feature type="transmembrane region" description="Helical" evidence="2">
    <location>
        <begin position="199"/>
        <end position="219"/>
    </location>
</feature>
<keyword evidence="2" id="KW-0472">Membrane</keyword>
<feature type="transmembrane region" description="Helical" evidence="2">
    <location>
        <begin position="249"/>
        <end position="270"/>
    </location>
</feature>
<feature type="transmembrane region" description="Helical" evidence="2">
    <location>
        <begin position="79"/>
        <end position="102"/>
    </location>
</feature>
<dbReference type="Proteomes" id="UP000537326">
    <property type="component" value="Unassembled WGS sequence"/>
</dbReference>
<organism evidence="3 4">
    <name type="scientific">Nocardioides marinus</name>
    <dbReference type="NCBI Taxonomy" id="374514"/>
    <lineage>
        <taxon>Bacteria</taxon>
        <taxon>Bacillati</taxon>
        <taxon>Actinomycetota</taxon>
        <taxon>Actinomycetes</taxon>
        <taxon>Propionibacteriales</taxon>
        <taxon>Nocardioidaceae</taxon>
        <taxon>Nocardioides</taxon>
    </lineage>
</organism>
<sequence>MTTLTTTSVPAGSPSTPTTSSYADRPAPPPIPFARLLKVEMRKMFDTRSGLWLMASVAILSVLASAAVVLWAPEEEVTYGSFAGAVGIPMAIILPVIAILSVTSEWSQRTGLTTFTLVPHRGRVLAAKTVNAVAVAVVGMAVAAVVGAVGNLVGSALNGTDVVWDISVSDFAAIVLANVLGVLIGFMLGVVLRSSPAALVGYLVYVYVLTGLTFTLAAAQEWFADLQPWVDFNYTQGALFEGWSNTGEYWAQLGVTSLLWLVLPLAVGSWRMLRSEVK</sequence>
<name>A0A7Y9YEP6_9ACTN</name>
<evidence type="ECO:0000256" key="2">
    <source>
        <dbReference type="SAM" id="Phobius"/>
    </source>
</evidence>
<evidence type="ECO:0000256" key="1">
    <source>
        <dbReference type="SAM" id="MobiDB-lite"/>
    </source>
</evidence>
<evidence type="ECO:0008006" key="5">
    <source>
        <dbReference type="Google" id="ProtNLM"/>
    </source>
</evidence>
<evidence type="ECO:0000313" key="4">
    <source>
        <dbReference type="Proteomes" id="UP000537326"/>
    </source>
</evidence>
<proteinExistence type="predicted"/>
<feature type="transmembrane region" description="Helical" evidence="2">
    <location>
        <begin position="51"/>
        <end position="73"/>
    </location>
</feature>
<evidence type="ECO:0000313" key="3">
    <source>
        <dbReference type="EMBL" id="NYI10846.1"/>
    </source>
</evidence>
<feature type="compositionally biased region" description="Low complexity" evidence="1">
    <location>
        <begin position="1"/>
        <end position="21"/>
    </location>
</feature>
<feature type="transmembrane region" description="Helical" evidence="2">
    <location>
        <begin position="130"/>
        <end position="151"/>
    </location>
</feature>
<keyword evidence="4" id="KW-1185">Reference proteome</keyword>
<comment type="caution">
    <text evidence="3">The sequence shown here is derived from an EMBL/GenBank/DDBJ whole genome shotgun (WGS) entry which is preliminary data.</text>
</comment>
<feature type="region of interest" description="Disordered" evidence="1">
    <location>
        <begin position="1"/>
        <end position="27"/>
    </location>
</feature>
<dbReference type="AlphaFoldDB" id="A0A7Y9YEP6"/>
<keyword evidence="2" id="KW-0812">Transmembrane</keyword>
<keyword evidence="2" id="KW-1133">Transmembrane helix</keyword>
<gene>
    <name evidence="3" type="ORF">BKA05_002361</name>
</gene>
<feature type="transmembrane region" description="Helical" evidence="2">
    <location>
        <begin position="171"/>
        <end position="192"/>
    </location>
</feature>
<dbReference type="EMBL" id="JACBZI010000001">
    <property type="protein sequence ID" value="NYI10846.1"/>
    <property type="molecule type" value="Genomic_DNA"/>
</dbReference>
<reference evidence="3 4" key="1">
    <citation type="submission" date="2020-07" db="EMBL/GenBank/DDBJ databases">
        <title>Sequencing the genomes of 1000 actinobacteria strains.</title>
        <authorList>
            <person name="Klenk H.-P."/>
        </authorList>
    </citation>
    <scope>NUCLEOTIDE SEQUENCE [LARGE SCALE GENOMIC DNA]</scope>
    <source>
        <strain evidence="3 4">DSM 18248</strain>
    </source>
</reference>
<dbReference type="RefSeq" id="WP_179531622.1">
    <property type="nucleotide sequence ID" value="NZ_BAAAPP010000005.1"/>
</dbReference>